<dbReference type="STRING" id="983506.L8X297"/>
<dbReference type="Proteomes" id="UP000011668">
    <property type="component" value="Unassembled WGS sequence"/>
</dbReference>
<reference evidence="8 9" key="1">
    <citation type="journal article" date="2013" name="Nat. Commun.">
        <title>The evolution and pathogenic mechanisms of the rice sheath blight pathogen.</title>
        <authorList>
            <person name="Zheng A."/>
            <person name="Lin R."/>
            <person name="Xu L."/>
            <person name="Qin P."/>
            <person name="Tang C."/>
            <person name="Ai P."/>
            <person name="Zhang D."/>
            <person name="Liu Y."/>
            <person name="Sun Z."/>
            <person name="Feng H."/>
            <person name="Wang Y."/>
            <person name="Chen Y."/>
            <person name="Liang X."/>
            <person name="Fu R."/>
            <person name="Li Q."/>
            <person name="Zhang J."/>
            <person name="Yu X."/>
            <person name="Xie Z."/>
            <person name="Ding L."/>
            <person name="Guan P."/>
            <person name="Tang J."/>
            <person name="Liang Y."/>
            <person name="Wang S."/>
            <person name="Deng Q."/>
            <person name="Li S."/>
            <person name="Zhu J."/>
            <person name="Wang L."/>
            <person name="Liu H."/>
            <person name="Li P."/>
        </authorList>
    </citation>
    <scope>NUCLEOTIDE SEQUENCE [LARGE SCALE GENOMIC DNA]</scope>
    <source>
        <strain evidence="9">AG-1 IA</strain>
    </source>
</reference>
<dbReference type="GO" id="GO:0005829">
    <property type="term" value="C:cytosol"/>
    <property type="evidence" value="ECO:0007669"/>
    <property type="project" value="TreeGrafter"/>
</dbReference>
<keyword evidence="5" id="KW-0653">Protein transport</keyword>
<dbReference type="PANTHER" id="PTHR14957:SF1">
    <property type="entry name" value="UBIQUITIN-LIKE-CONJUGATING ENZYME ATG10"/>
    <property type="match status" value="1"/>
</dbReference>
<dbReference type="HOGENOM" id="CLU_072332_0_0_1"/>
<keyword evidence="6" id="KW-0072">Autophagy</keyword>
<evidence type="ECO:0000256" key="7">
    <source>
        <dbReference type="ARBA" id="ARBA00029833"/>
    </source>
</evidence>
<dbReference type="Gene3D" id="3.30.1460.50">
    <property type="match status" value="1"/>
</dbReference>
<protein>
    <recommendedName>
        <fullName evidence="2">Ubiquitin-like-conjugating enzyme ATG10</fullName>
    </recommendedName>
    <alternativeName>
        <fullName evidence="7">Autophagy-related protein 10</fullName>
    </alternativeName>
</protein>
<accession>L8X297</accession>
<keyword evidence="4" id="KW-0833">Ubl conjugation pathway</keyword>
<evidence type="ECO:0000256" key="5">
    <source>
        <dbReference type="ARBA" id="ARBA00022927"/>
    </source>
</evidence>
<dbReference type="GO" id="GO:0000045">
    <property type="term" value="P:autophagosome assembly"/>
    <property type="evidence" value="ECO:0007669"/>
    <property type="project" value="TreeGrafter"/>
</dbReference>
<keyword evidence="3" id="KW-0808">Transferase</keyword>
<evidence type="ECO:0000256" key="4">
    <source>
        <dbReference type="ARBA" id="ARBA00022786"/>
    </source>
</evidence>
<dbReference type="EMBL" id="AFRT01000603">
    <property type="protein sequence ID" value="ELU43153.1"/>
    <property type="molecule type" value="Genomic_DNA"/>
</dbReference>
<dbReference type="GO" id="GO:0000422">
    <property type="term" value="P:autophagy of mitochondrion"/>
    <property type="evidence" value="ECO:0007669"/>
    <property type="project" value="TreeGrafter"/>
</dbReference>
<gene>
    <name evidence="8" type="ORF">AG1IA_02826</name>
</gene>
<evidence type="ECO:0000313" key="8">
    <source>
        <dbReference type="EMBL" id="ELU43153.1"/>
    </source>
</evidence>
<dbReference type="GO" id="GO:0015031">
    <property type="term" value="P:protein transport"/>
    <property type="evidence" value="ECO:0007669"/>
    <property type="project" value="UniProtKB-KW"/>
</dbReference>
<comment type="caution">
    <text evidence="8">The sequence shown here is derived from an EMBL/GenBank/DDBJ whole genome shotgun (WGS) entry which is preliminary data.</text>
</comment>
<evidence type="ECO:0000256" key="3">
    <source>
        <dbReference type="ARBA" id="ARBA00022679"/>
    </source>
</evidence>
<organism evidence="8 9">
    <name type="scientific">Thanatephorus cucumeris (strain AG1-IA)</name>
    <name type="common">Rice sheath blight fungus</name>
    <name type="synonym">Rhizoctonia solani</name>
    <dbReference type="NCBI Taxonomy" id="983506"/>
    <lineage>
        <taxon>Eukaryota</taxon>
        <taxon>Fungi</taxon>
        <taxon>Dikarya</taxon>
        <taxon>Basidiomycota</taxon>
        <taxon>Agaricomycotina</taxon>
        <taxon>Agaricomycetes</taxon>
        <taxon>Cantharellales</taxon>
        <taxon>Ceratobasidiaceae</taxon>
        <taxon>Rhizoctonia</taxon>
        <taxon>Rhizoctonia solani AG-1</taxon>
    </lineage>
</organism>
<keyword evidence="9" id="KW-1185">Reference proteome</keyword>
<dbReference type="Pfam" id="PF03987">
    <property type="entry name" value="Autophagy_act_C"/>
    <property type="match status" value="1"/>
</dbReference>
<dbReference type="GO" id="GO:0061651">
    <property type="term" value="F:Atg12 conjugating enzyme activity"/>
    <property type="evidence" value="ECO:0007669"/>
    <property type="project" value="TreeGrafter"/>
</dbReference>
<proteinExistence type="inferred from homology"/>
<dbReference type="PANTHER" id="PTHR14957">
    <property type="entry name" value="UBIQUITIN-LIKE-CONJUGATING ENZYME ATG10"/>
    <property type="match status" value="1"/>
</dbReference>
<evidence type="ECO:0000256" key="1">
    <source>
        <dbReference type="ARBA" id="ARBA00005696"/>
    </source>
</evidence>
<evidence type="ECO:0000313" key="9">
    <source>
        <dbReference type="Proteomes" id="UP000011668"/>
    </source>
</evidence>
<dbReference type="InterPro" id="IPR007135">
    <property type="entry name" value="Atg3/Atg10"/>
</dbReference>
<name>L8X297_THACA</name>
<dbReference type="OMA" id="HESIVWH"/>
<evidence type="ECO:0000256" key="2">
    <source>
        <dbReference type="ARBA" id="ARBA00021099"/>
    </source>
</evidence>
<sequence>MEPPATLSRSEFNQICQLFPNEPLLLSENSTSSYYLGTNCWNWTLIPGWGYLSRTSSSKVQANKDIVQAESKFEDGHELVEEEDESCLPIDENTAQRVYFHESIVWHPTYMVPAYYFQAVDVGGSPVPLTQIVNTDRFRQRALLDMADEVFEHGIQPRETGNAQFPLLSQGDHPITGAPHWYLHPCETSSAVKEILSQILDIPWDPDNSECLLRWFKAWLAVLTTAVNFNK</sequence>
<dbReference type="OrthoDB" id="4089664at2759"/>
<evidence type="ECO:0000256" key="6">
    <source>
        <dbReference type="ARBA" id="ARBA00023006"/>
    </source>
</evidence>
<comment type="similarity">
    <text evidence="1">Belongs to the ATG10 family.</text>
</comment>
<dbReference type="AlphaFoldDB" id="L8X297"/>
<keyword evidence="5" id="KW-0813">Transport</keyword>
<dbReference type="GO" id="GO:0032446">
    <property type="term" value="P:protein modification by small protein conjugation"/>
    <property type="evidence" value="ECO:0007669"/>
    <property type="project" value="TreeGrafter"/>
</dbReference>